<sequence length="163" mass="18180">NEPSTLTCGSTRPEALAKNCTLDIMADAWLPPACYNSTSASLSLDPSTILSNLTGAGIFDWYRDENHTLPLPLAQISAIDELRAYTWQVYHLAHCMYSWTTTVRAMNRVREGERDVWIDQRLLSEEHVHHCAMVLAGNGGEEGVLRGTQVEVRFTLGTCVRLD</sequence>
<gene>
    <name evidence="1" type="ORF">K444DRAFT_506178</name>
</gene>
<name>A0A2J6TL64_9HELO</name>
<evidence type="ECO:0000313" key="2">
    <source>
        <dbReference type="Proteomes" id="UP000235371"/>
    </source>
</evidence>
<proteinExistence type="predicted"/>
<reference evidence="1 2" key="1">
    <citation type="submission" date="2016-04" db="EMBL/GenBank/DDBJ databases">
        <title>A degradative enzymes factory behind the ericoid mycorrhizal symbiosis.</title>
        <authorList>
            <consortium name="DOE Joint Genome Institute"/>
            <person name="Martino E."/>
            <person name="Morin E."/>
            <person name="Grelet G."/>
            <person name="Kuo A."/>
            <person name="Kohler A."/>
            <person name="Daghino S."/>
            <person name="Barry K."/>
            <person name="Choi C."/>
            <person name="Cichocki N."/>
            <person name="Clum A."/>
            <person name="Copeland A."/>
            <person name="Hainaut M."/>
            <person name="Haridas S."/>
            <person name="Labutti K."/>
            <person name="Lindquist E."/>
            <person name="Lipzen A."/>
            <person name="Khouja H.-R."/>
            <person name="Murat C."/>
            <person name="Ohm R."/>
            <person name="Olson A."/>
            <person name="Spatafora J."/>
            <person name="Veneault-Fourrey C."/>
            <person name="Henrissat B."/>
            <person name="Grigoriev I."/>
            <person name="Martin F."/>
            <person name="Perotto S."/>
        </authorList>
    </citation>
    <scope>NUCLEOTIDE SEQUENCE [LARGE SCALE GENOMIC DNA]</scope>
    <source>
        <strain evidence="1 2">E</strain>
    </source>
</reference>
<dbReference type="OrthoDB" id="3501153at2759"/>
<dbReference type="GeneID" id="36581473"/>
<accession>A0A2J6TL64</accession>
<dbReference type="EMBL" id="KZ613779">
    <property type="protein sequence ID" value="PMD63760.1"/>
    <property type="molecule type" value="Genomic_DNA"/>
</dbReference>
<protein>
    <submittedName>
        <fullName evidence="1">Uncharacterized protein</fullName>
    </submittedName>
</protein>
<dbReference type="PANTHER" id="PTHR35896:SF3">
    <property type="entry name" value="MAJOR FACILITATOR SUPERFAMILY TRANSPORTER"/>
    <property type="match status" value="1"/>
</dbReference>
<dbReference type="InterPro" id="IPR053008">
    <property type="entry name" value="Phomopsin_biosynth_assoc"/>
</dbReference>
<feature type="non-terminal residue" evidence="1">
    <location>
        <position position="1"/>
    </location>
</feature>
<dbReference type="AlphaFoldDB" id="A0A2J6TL64"/>
<dbReference type="PANTHER" id="PTHR35896">
    <property type="entry name" value="IG-LIKE DOMAIN-CONTAINING PROTEIN"/>
    <property type="match status" value="1"/>
</dbReference>
<evidence type="ECO:0000313" key="1">
    <source>
        <dbReference type="EMBL" id="PMD63760.1"/>
    </source>
</evidence>
<dbReference type="RefSeq" id="XP_024740664.1">
    <property type="nucleotide sequence ID" value="XM_024873393.1"/>
</dbReference>
<keyword evidence="2" id="KW-1185">Reference proteome</keyword>
<organism evidence="1 2">
    <name type="scientific">Hyaloscypha bicolor E</name>
    <dbReference type="NCBI Taxonomy" id="1095630"/>
    <lineage>
        <taxon>Eukaryota</taxon>
        <taxon>Fungi</taxon>
        <taxon>Dikarya</taxon>
        <taxon>Ascomycota</taxon>
        <taxon>Pezizomycotina</taxon>
        <taxon>Leotiomycetes</taxon>
        <taxon>Helotiales</taxon>
        <taxon>Hyaloscyphaceae</taxon>
        <taxon>Hyaloscypha</taxon>
        <taxon>Hyaloscypha bicolor</taxon>
    </lineage>
</organism>
<dbReference type="STRING" id="1095630.A0A2J6TL64"/>
<dbReference type="Proteomes" id="UP000235371">
    <property type="component" value="Unassembled WGS sequence"/>
</dbReference>
<dbReference type="InParanoid" id="A0A2J6TL64"/>
<feature type="non-terminal residue" evidence="1">
    <location>
        <position position="163"/>
    </location>
</feature>